<evidence type="ECO:0000256" key="4">
    <source>
        <dbReference type="ARBA" id="ARBA00030169"/>
    </source>
</evidence>
<dbReference type="InterPro" id="IPR005493">
    <property type="entry name" value="RraA/RraA-like"/>
</dbReference>
<evidence type="ECO:0000313" key="6">
    <source>
        <dbReference type="EMBL" id="MWB79665.1"/>
    </source>
</evidence>
<evidence type="ECO:0000256" key="1">
    <source>
        <dbReference type="ARBA" id="ARBA00001968"/>
    </source>
</evidence>
<evidence type="ECO:0000256" key="2">
    <source>
        <dbReference type="ARBA" id="ARBA00016549"/>
    </source>
</evidence>
<accession>A0A844W928</accession>
<dbReference type="InterPro" id="IPR036704">
    <property type="entry name" value="RraA/RraA-like_sf"/>
</dbReference>
<evidence type="ECO:0000313" key="7">
    <source>
        <dbReference type="Proteomes" id="UP000443843"/>
    </source>
</evidence>
<dbReference type="PANTHER" id="PTHR33254:SF4">
    <property type="entry name" value="4-HYDROXY-4-METHYL-2-OXOGLUTARATE ALDOLASE 3-RELATED"/>
    <property type="match status" value="1"/>
</dbReference>
<evidence type="ECO:0000256" key="3">
    <source>
        <dbReference type="ARBA" id="ARBA00029596"/>
    </source>
</evidence>
<feature type="binding site" evidence="5">
    <location>
        <position position="121"/>
    </location>
    <ligand>
        <name>substrate</name>
    </ligand>
</feature>
<feature type="binding site" evidence="5">
    <location>
        <begin position="99"/>
        <end position="102"/>
    </location>
    <ligand>
        <name>substrate</name>
    </ligand>
</feature>
<dbReference type="SUPFAM" id="SSF89562">
    <property type="entry name" value="RraA-like"/>
    <property type="match status" value="1"/>
</dbReference>
<feature type="binding site" evidence="5">
    <location>
        <position position="122"/>
    </location>
    <ligand>
        <name>Mg(2+)</name>
        <dbReference type="ChEBI" id="CHEBI:18420"/>
    </ligand>
</feature>
<comment type="cofactor">
    <cofactor evidence="1">
        <name>a divalent metal cation</name>
        <dbReference type="ChEBI" id="CHEBI:60240"/>
    </cofactor>
</comment>
<evidence type="ECO:0000256" key="5">
    <source>
        <dbReference type="PIRSR" id="PIRSR605493-1"/>
    </source>
</evidence>
<dbReference type="EMBL" id="WNXQ01000013">
    <property type="protein sequence ID" value="MWB79665.1"/>
    <property type="molecule type" value="Genomic_DNA"/>
</dbReference>
<sequence>MTMTTGFRILKRDRVAPPEIVAAFAKLPVANVSDSMSRMTAGGPTLRPMHTSGGMAGVALTVKARPGDNLMLHAAIDRAVPGDVIVVDAGGALDNALMGELMLAYAIKKGVVGLVINGAIRDLDNFRETNLPTWAAGVTHRGPWKDGPGELNVPVAIDGMVIHPGDIVIGDSDGVLAVPIDEAETILKATQAKSAAEIKQMADIEAGTNDRTWVDRALKERGCTLPND</sequence>
<dbReference type="Gene3D" id="3.50.30.40">
    <property type="entry name" value="Ribonuclease E inhibitor RraA/RraA-like"/>
    <property type="match status" value="1"/>
</dbReference>
<dbReference type="Pfam" id="PF03737">
    <property type="entry name" value="RraA-like"/>
    <property type="match status" value="1"/>
</dbReference>
<dbReference type="PANTHER" id="PTHR33254">
    <property type="entry name" value="4-HYDROXY-4-METHYL-2-OXOGLUTARATE ALDOLASE 3-RELATED"/>
    <property type="match status" value="1"/>
</dbReference>
<gene>
    <name evidence="6" type="ORF">GLS40_16655</name>
</gene>
<reference evidence="6 7" key="1">
    <citation type="submission" date="2019-11" db="EMBL/GenBank/DDBJ databases">
        <title>Pseudooceanicola pacifica sp. nov., isolated from deep-sea sediment of the Pacific Ocean.</title>
        <authorList>
            <person name="Lyu L."/>
        </authorList>
    </citation>
    <scope>NUCLEOTIDE SEQUENCE [LARGE SCALE GENOMIC DNA]</scope>
    <source>
        <strain evidence="6 7">216_PA32_1</strain>
    </source>
</reference>
<proteinExistence type="predicted"/>
<dbReference type="NCBIfam" id="NF004850">
    <property type="entry name" value="PRK06201.1"/>
    <property type="match status" value="1"/>
</dbReference>
<name>A0A844W928_9RHOB</name>
<keyword evidence="7" id="KW-1185">Reference proteome</keyword>
<keyword evidence="5" id="KW-0479">Metal-binding</keyword>
<organism evidence="6 7">
    <name type="scientific">Pseudooceanicola pacificus</name>
    <dbReference type="NCBI Taxonomy" id="2676438"/>
    <lineage>
        <taxon>Bacteria</taxon>
        <taxon>Pseudomonadati</taxon>
        <taxon>Pseudomonadota</taxon>
        <taxon>Alphaproteobacteria</taxon>
        <taxon>Rhodobacterales</taxon>
        <taxon>Paracoccaceae</taxon>
        <taxon>Pseudooceanicola</taxon>
    </lineage>
</organism>
<dbReference type="GO" id="GO:0046872">
    <property type="term" value="F:metal ion binding"/>
    <property type="evidence" value="ECO:0007669"/>
    <property type="project" value="UniProtKB-KW"/>
</dbReference>
<comment type="caution">
    <text evidence="6">The sequence shown here is derived from an EMBL/GenBank/DDBJ whole genome shotgun (WGS) entry which is preliminary data.</text>
</comment>
<keyword evidence="5" id="KW-0460">Magnesium</keyword>
<comment type="cofactor">
    <cofactor evidence="5">
        <name>Mg(2+)</name>
        <dbReference type="ChEBI" id="CHEBI:18420"/>
    </cofactor>
</comment>
<dbReference type="CDD" id="cd16841">
    <property type="entry name" value="RraA_family"/>
    <property type="match status" value="1"/>
</dbReference>
<dbReference type="AlphaFoldDB" id="A0A844W928"/>
<protein>
    <recommendedName>
        <fullName evidence="2">Putative 4-hydroxy-4-methyl-2-oxoglutarate aldolase</fullName>
    </recommendedName>
    <alternativeName>
        <fullName evidence="3">Regulator of ribonuclease activity homolog</fullName>
    </alternativeName>
    <alternativeName>
        <fullName evidence="4">RraA-like protein</fullName>
    </alternativeName>
</protein>
<dbReference type="Proteomes" id="UP000443843">
    <property type="component" value="Unassembled WGS sequence"/>
</dbReference>